<dbReference type="AlphaFoldDB" id="A0A919R270"/>
<evidence type="ECO:0000256" key="2">
    <source>
        <dbReference type="SAM" id="Phobius"/>
    </source>
</evidence>
<feature type="region of interest" description="Disordered" evidence="1">
    <location>
        <begin position="1"/>
        <end position="90"/>
    </location>
</feature>
<evidence type="ECO:0000313" key="3">
    <source>
        <dbReference type="EMBL" id="GII75725.1"/>
    </source>
</evidence>
<feature type="compositionally biased region" description="Basic and acidic residues" evidence="1">
    <location>
        <begin position="79"/>
        <end position="90"/>
    </location>
</feature>
<keyword evidence="2" id="KW-0472">Membrane</keyword>
<sequence length="222" mass="25617">MTDRHGRGGKGSGGDRRRGSTFDQQGQRVNGPQYNADQINIGGSISPDDIAEGLRRDRERTRSERQSEARFQQELAAARQRDESRRRREESDLKEFGYRYYTRDRNEWLQSLSPRERWDERRRQSDRTKYGTMPGRHHQRILRAGNLPPDTSPADSRYLRAKREIEHAHGRRERYYIIAAIAIMLTLGLIAVTDGAGWLVGLWGVALLIGLARAYARRKASP</sequence>
<evidence type="ECO:0000313" key="4">
    <source>
        <dbReference type="Proteomes" id="UP000655287"/>
    </source>
</evidence>
<dbReference type="Proteomes" id="UP000655287">
    <property type="component" value="Unassembled WGS sequence"/>
</dbReference>
<keyword evidence="2" id="KW-1133">Transmembrane helix</keyword>
<dbReference type="RefSeq" id="WP_203982375.1">
    <property type="nucleotide sequence ID" value="NZ_BOOU01000010.1"/>
</dbReference>
<dbReference type="EMBL" id="BOOU01000010">
    <property type="protein sequence ID" value="GII75725.1"/>
    <property type="molecule type" value="Genomic_DNA"/>
</dbReference>
<keyword evidence="2" id="KW-0812">Transmembrane</keyword>
<feature type="transmembrane region" description="Helical" evidence="2">
    <location>
        <begin position="198"/>
        <end position="216"/>
    </location>
</feature>
<feature type="compositionally biased region" description="Polar residues" evidence="1">
    <location>
        <begin position="21"/>
        <end position="43"/>
    </location>
</feature>
<proteinExistence type="predicted"/>
<keyword evidence="4" id="KW-1185">Reference proteome</keyword>
<comment type="caution">
    <text evidence="3">The sequence shown here is derived from an EMBL/GenBank/DDBJ whole genome shotgun (WGS) entry which is preliminary data.</text>
</comment>
<feature type="compositionally biased region" description="Basic and acidic residues" evidence="1">
    <location>
        <begin position="52"/>
        <end position="68"/>
    </location>
</feature>
<feature type="transmembrane region" description="Helical" evidence="2">
    <location>
        <begin position="175"/>
        <end position="192"/>
    </location>
</feature>
<evidence type="ECO:0000256" key="1">
    <source>
        <dbReference type="SAM" id="MobiDB-lite"/>
    </source>
</evidence>
<organism evidence="3 4">
    <name type="scientific">Sphaerisporangium rufum</name>
    <dbReference type="NCBI Taxonomy" id="1381558"/>
    <lineage>
        <taxon>Bacteria</taxon>
        <taxon>Bacillati</taxon>
        <taxon>Actinomycetota</taxon>
        <taxon>Actinomycetes</taxon>
        <taxon>Streptosporangiales</taxon>
        <taxon>Streptosporangiaceae</taxon>
        <taxon>Sphaerisporangium</taxon>
    </lineage>
</organism>
<gene>
    <name evidence="3" type="ORF">Sru01_07070</name>
</gene>
<protein>
    <submittedName>
        <fullName evidence="3">Uncharacterized protein</fullName>
    </submittedName>
</protein>
<accession>A0A919R270</accession>
<name>A0A919R270_9ACTN</name>
<reference evidence="3" key="1">
    <citation type="submission" date="2021-01" db="EMBL/GenBank/DDBJ databases">
        <title>Whole genome shotgun sequence of Sphaerisporangium rufum NBRC 109079.</title>
        <authorList>
            <person name="Komaki H."/>
            <person name="Tamura T."/>
        </authorList>
    </citation>
    <scope>NUCLEOTIDE SEQUENCE</scope>
    <source>
        <strain evidence="3">NBRC 109079</strain>
    </source>
</reference>